<dbReference type="EMBL" id="JARVKF010000353">
    <property type="protein sequence ID" value="KAK9418698.1"/>
    <property type="molecule type" value="Genomic_DNA"/>
</dbReference>
<name>A0ABR2UVK2_9PEZI</name>
<comment type="caution">
    <text evidence="2">The sequence shown here is derived from an EMBL/GenBank/DDBJ whole genome shotgun (WGS) entry which is preliminary data.</text>
</comment>
<dbReference type="InterPro" id="IPR000210">
    <property type="entry name" value="BTB/POZ_dom"/>
</dbReference>
<dbReference type="InterPro" id="IPR011333">
    <property type="entry name" value="SKP1/BTB/POZ_sf"/>
</dbReference>
<dbReference type="Gene3D" id="3.30.710.10">
    <property type="entry name" value="Potassium Channel Kv1.1, Chain A"/>
    <property type="match status" value="1"/>
</dbReference>
<keyword evidence="3" id="KW-1185">Reference proteome</keyword>
<dbReference type="SUPFAM" id="SSF54695">
    <property type="entry name" value="POZ domain"/>
    <property type="match status" value="1"/>
</dbReference>
<organism evidence="2 3">
    <name type="scientific">Seiridium unicorne</name>
    <dbReference type="NCBI Taxonomy" id="138068"/>
    <lineage>
        <taxon>Eukaryota</taxon>
        <taxon>Fungi</taxon>
        <taxon>Dikarya</taxon>
        <taxon>Ascomycota</taxon>
        <taxon>Pezizomycotina</taxon>
        <taxon>Sordariomycetes</taxon>
        <taxon>Xylariomycetidae</taxon>
        <taxon>Amphisphaeriales</taxon>
        <taxon>Sporocadaceae</taxon>
        <taxon>Seiridium</taxon>
    </lineage>
</organism>
<dbReference type="PROSITE" id="PS50097">
    <property type="entry name" value="BTB"/>
    <property type="match status" value="1"/>
</dbReference>
<evidence type="ECO:0000259" key="1">
    <source>
        <dbReference type="PROSITE" id="PS50097"/>
    </source>
</evidence>
<protein>
    <recommendedName>
        <fullName evidence="1">BTB domain-containing protein</fullName>
    </recommendedName>
</protein>
<proteinExistence type="predicted"/>
<sequence length="265" mass="30094">MRVLNSDLFLWEKGSDFAMRFGGRLFHLHSAVVCPQSKLLRCIFDQHINPCGANKALVTLPEDDACIMGRFLCFLYTGDYNDNTIFNSWNKPDPTALLDDDAVERHLREPNVEDMYKRITTSDSPFDCKDNPGYMGCIKRAEKSLDNALRIHGLAKEFGVPRLQLLTRDRAVVAFYHLVKHGRENTCNTNRVVKILVYGVRHAMVSMPKIDTGVWPFIIKIVAEVWWKADAFVERLLPILLERPDLCASIADAAGVEGLFPIPKE</sequence>
<reference evidence="2 3" key="1">
    <citation type="journal article" date="2024" name="J. Plant Pathol.">
        <title>Sequence and assembly of the genome of Seiridium unicorne, isolate CBS 538.82, causal agent of cypress canker disease.</title>
        <authorList>
            <person name="Scali E."/>
            <person name="Rocca G.D."/>
            <person name="Danti R."/>
            <person name="Garbelotto M."/>
            <person name="Barberini S."/>
            <person name="Baroncelli R."/>
            <person name="Emiliani G."/>
        </authorList>
    </citation>
    <scope>NUCLEOTIDE SEQUENCE [LARGE SCALE GENOMIC DNA]</scope>
    <source>
        <strain evidence="2 3">BM-138-508</strain>
    </source>
</reference>
<evidence type="ECO:0000313" key="2">
    <source>
        <dbReference type="EMBL" id="KAK9418698.1"/>
    </source>
</evidence>
<dbReference type="Pfam" id="PF00651">
    <property type="entry name" value="BTB"/>
    <property type="match status" value="1"/>
</dbReference>
<dbReference type="Proteomes" id="UP001408356">
    <property type="component" value="Unassembled WGS sequence"/>
</dbReference>
<accession>A0ABR2UVK2</accession>
<feature type="domain" description="BTB" evidence="1">
    <location>
        <begin position="15"/>
        <end position="84"/>
    </location>
</feature>
<gene>
    <name evidence="2" type="ORF">SUNI508_07718</name>
</gene>
<evidence type="ECO:0000313" key="3">
    <source>
        <dbReference type="Proteomes" id="UP001408356"/>
    </source>
</evidence>